<reference evidence="3 4" key="1">
    <citation type="journal article" date="2007" name="Nature">
        <title>Evolution of genes and genomes on the Drosophila phylogeny.</title>
        <authorList>
            <consortium name="Drosophila 12 Genomes Consortium"/>
            <person name="Clark A.G."/>
            <person name="Eisen M.B."/>
            <person name="Smith D.R."/>
            <person name="Bergman C.M."/>
            <person name="Oliver B."/>
            <person name="Markow T.A."/>
            <person name="Kaufman T.C."/>
            <person name="Kellis M."/>
            <person name="Gelbart W."/>
            <person name="Iyer V.N."/>
            <person name="Pollard D.A."/>
            <person name="Sackton T.B."/>
            <person name="Larracuente A.M."/>
            <person name="Singh N.D."/>
            <person name="Abad J.P."/>
            <person name="Abt D.N."/>
            <person name="Adryan B."/>
            <person name="Aguade M."/>
            <person name="Akashi H."/>
            <person name="Anderson W.W."/>
            <person name="Aquadro C.F."/>
            <person name="Ardell D.H."/>
            <person name="Arguello R."/>
            <person name="Artieri C.G."/>
            <person name="Barbash D.A."/>
            <person name="Barker D."/>
            <person name="Barsanti P."/>
            <person name="Batterham P."/>
            <person name="Batzoglou S."/>
            <person name="Begun D."/>
            <person name="Bhutkar A."/>
            <person name="Blanco E."/>
            <person name="Bosak S.A."/>
            <person name="Bradley R.K."/>
            <person name="Brand A.D."/>
            <person name="Brent M.R."/>
            <person name="Brooks A.N."/>
            <person name="Brown R.H."/>
            <person name="Butlin R.K."/>
            <person name="Caggese C."/>
            <person name="Calvi B.R."/>
            <person name="Bernardo de Carvalho A."/>
            <person name="Caspi A."/>
            <person name="Castrezana S."/>
            <person name="Celniker S.E."/>
            <person name="Chang J.L."/>
            <person name="Chapple C."/>
            <person name="Chatterji S."/>
            <person name="Chinwalla A."/>
            <person name="Civetta A."/>
            <person name="Clifton S.W."/>
            <person name="Comeron J.M."/>
            <person name="Costello J.C."/>
            <person name="Coyne J.A."/>
            <person name="Daub J."/>
            <person name="David R.G."/>
            <person name="Delcher A.L."/>
            <person name="Delehaunty K."/>
            <person name="Do C.B."/>
            <person name="Ebling H."/>
            <person name="Edwards K."/>
            <person name="Eickbush T."/>
            <person name="Evans J.D."/>
            <person name="Filipski A."/>
            <person name="Findeiss S."/>
            <person name="Freyhult E."/>
            <person name="Fulton L."/>
            <person name="Fulton R."/>
            <person name="Garcia A.C."/>
            <person name="Gardiner A."/>
            <person name="Garfield D.A."/>
            <person name="Garvin B.E."/>
            <person name="Gibson G."/>
            <person name="Gilbert D."/>
            <person name="Gnerre S."/>
            <person name="Godfrey J."/>
            <person name="Good R."/>
            <person name="Gotea V."/>
            <person name="Gravely B."/>
            <person name="Greenberg A.J."/>
            <person name="Griffiths-Jones S."/>
            <person name="Gross S."/>
            <person name="Guigo R."/>
            <person name="Gustafson E.A."/>
            <person name="Haerty W."/>
            <person name="Hahn M.W."/>
            <person name="Halligan D.L."/>
            <person name="Halpern A.L."/>
            <person name="Halter G.M."/>
            <person name="Han M.V."/>
            <person name="Heger A."/>
            <person name="Hillier L."/>
            <person name="Hinrichs A.S."/>
            <person name="Holmes I."/>
            <person name="Hoskins R.A."/>
            <person name="Hubisz M.J."/>
            <person name="Hultmark D."/>
            <person name="Huntley M.A."/>
            <person name="Jaffe D.B."/>
            <person name="Jagadeeshan S."/>
            <person name="Jeck W.R."/>
            <person name="Johnson J."/>
            <person name="Jones C.D."/>
            <person name="Jordan W.C."/>
            <person name="Karpen G.H."/>
            <person name="Kataoka E."/>
            <person name="Keightley P.D."/>
            <person name="Kheradpour P."/>
            <person name="Kirkness E.F."/>
            <person name="Koerich L.B."/>
            <person name="Kristiansen K."/>
            <person name="Kudrna D."/>
            <person name="Kulathinal R.J."/>
            <person name="Kumar S."/>
            <person name="Kwok R."/>
            <person name="Lander E."/>
            <person name="Langley C.H."/>
            <person name="Lapoint R."/>
            <person name="Lazzaro B.P."/>
            <person name="Lee S.J."/>
            <person name="Levesque L."/>
            <person name="Li R."/>
            <person name="Lin C.F."/>
            <person name="Lin M.F."/>
            <person name="Lindblad-Toh K."/>
            <person name="Llopart A."/>
            <person name="Long M."/>
            <person name="Low L."/>
            <person name="Lozovsky E."/>
            <person name="Lu J."/>
            <person name="Luo M."/>
            <person name="Machado C.A."/>
            <person name="Makalowski W."/>
            <person name="Marzo M."/>
            <person name="Matsuda M."/>
            <person name="Matzkin L."/>
            <person name="McAllister B."/>
            <person name="McBride C.S."/>
            <person name="McKernan B."/>
            <person name="McKernan K."/>
            <person name="Mendez-Lago M."/>
            <person name="Minx P."/>
            <person name="Mollenhauer M.U."/>
            <person name="Montooth K."/>
            <person name="Mount S.M."/>
            <person name="Mu X."/>
            <person name="Myers E."/>
            <person name="Negre B."/>
            <person name="Newfeld S."/>
            <person name="Nielsen R."/>
            <person name="Noor M.A."/>
            <person name="O'Grady P."/>
            <person name="Pachter L."/>
            <person name="Papaceit M."/>
            <person name="Parisi M.J."/>
            <person name="Parisi M."/>
            <person name="Parts L."/>
            <person name="Pedersen J.S."/>
            <person name="Pesole G."/>
            <person name="Phillippy A.M."/>
            <person name="Ponting C.P."/>
            <person name="Pop M."/>
            <person name="Porcelli D."/>
            <person name="Powell J.R."/>
            <person name="Prohaska S."/>
            <person name="Pruitt K."/>
            <person name="Puig M."/>
            <person name="Quesneville H."/>
            <person name="Ram K.R."/>
            <person name="Rand D."/>
            <person name="Rasmussen M.D."/>
            <person name="Reed L.K."/>
            <person name="Reenan R."/>
            <person name="Reily A."/>
            <person name="Remington K.A."/>
            <person name="Rieger T.T."/>
            <person name="Ritchie M.G."/>
            <person name="Robin C."/>
            <person name="Rogers Y.H."/>
            <person name="Rohde C."/>
            <person name="Rozas J."/>
            <person name="Rubenfield M.J."/>
            <person name="Ruiz A."/>
            <person name="Russo S."/>
            <person name="Salzberg S.L."/>
            <person name="Sanchez-Gracia A."/>
            <person name="Saranga D.J."/>
            <person name="Sato H."/>
            <person name="Schaeffer S.W."/>
            <person name="Schatz M.C."/>
            <person name="Schlenke T."/>
            <person name="Schwartz R."/>
            <person name="Segarra C."/>
            <person name="Singh R.S."/>
            <person name="Sirot L."/>
            <person name="Sirota M."/>
            <person name="Sisneros N.B."/>
            <person name="Smith C.D."/>
            <person name="Smith T.F."/>
            <person name="Spieth J."/>
            <person name="Stage D.E."/>
            <person name="Stark A."/>
            <person name="Stephan W."/>
            <person name="Strausberg R.L."/>
            <person name="Strempel S."/>
            <person name="Sturgill D."/>
            <person name="Sutton G."/>
            <person name="Sutton G.G."/>
            <person name="Tao W."/>
            <person name="Teichmann S."/>
            <person name="Tobari Y.N."/>
            <person name="Tomimura Y."/>
            <person name="Tsolas J.M."/>
            <person name="Valente V.L."/>
            <person name="Venter E."/>
            <person name="Venter J.C."/>
            <person name="Vicario S."/>
            <person name="Vieira F.G."/>
            <person name="Vilella A.J."/>
            <person name="Villasante A."/>
            <person name="Walenz B."/>
            <person name="Wang J."/>
            <person name="Wasserman M."/>
            <person name="Watts T."/>
            <person name="Wilson D."/>
            <person name="Wilson R.K."/>
            <person name="Wing R.A."/>
            <person name="Wolfner M.F."/>
            <person name="Wong A."/>
            <person name="Wong G.K."/>
            <person name="Wu C.I."/>
            <person name="Wu G."/>
            <person name="Yamamoto D."/>
            <person name="Yang H.P."/>
            <person name="Yang S.P."/>
            <person name="Yorke J.A."/>
            <person name="Yoshida K."/>
            <person name="Zdobnov E."/>
            <person name="Zhang P."/>
            <person name="Zhang Y."/>
            <person name="Zimin A.V."/>
            <person name="Baldwin J."/>
            <person name="Abdouelleil A."/>
            <person name="Abdulkadir J."/>
            <person name="Abebe A."/>
            <person name="Abera B."/>
            <person name="Abreu J."/>
            <person name="Acer S.C."/>
            <person name="Aftuck L."/>
            <person name="Alexander A."/>
            <person name="An P."/>
            <person name="Anderson E."/>
            <person name="Anderson S."/>
            <person name="Arachi H."/>
            <person name="Azer M."/>
            <person name="Bachantsang P."/>
            <person name="Barry A."/>
            <person name="Bayul T."/>
            <person name="Berlin A."/>
            <person name="Bessette D."/>
            <person name="Bloom T."/>
            <person name="Blye J."/>
            <person name="Boguslavskiy L."/>
            <person name="Bonnet C."/>
            <person name="Boukhgalter B."/>
            <person name="Bourzgui I."/>
            <person name="Brown A."/>
            <person name="Cahill P."/>
            <person name="Channer S."/>
            <person name="Cheshatsang Y."/>
            <person name="Chuda L."/>
            <person name="Citroen M."/>
            <person name="Collymore A."/>
            <person name="Cooke P."/>
            <person name="Costello M."/>
            <person name="D'Aco K."/>
            <person name="Daza R."/>
            <person name="De Haan G."/>
            <person name="DeGray S."/>
            <person name="DeMaso C."/>
            <person name="Dhargay N."/>
            <person name="Dooley K."/>
            <person name="Dooley E."/>
            <person name="Doricent M."/>
            <person name="Dorje P."/>
            <person name="Dorjee K."/>
            <person name="Dupes A."/>
            <person name="Elong R."/>
            <person name="Falk J."/>
            <person name="Farina A."/>
            <person name="Faro S."/>
            <person name="Ferguson D."/>
            <person name="Fisher S."/>
            <person name="Foley C.D."/>
            <person name="Franke A."/>
            <person name="Friedrich D."/>
            <person name="Gadbois L."/>
            <person name="Gearin G."/>
            <person name="Gearin C.R."/>
            <person name="Giannoukos G."/>
            <person name="Goode T."/>
            <person name="Graham J."/>
            <person name="Grandbois E."/>
            <person name="Grewal S."/>
            <person name="Gyaltsen K."/>
            <person name="Hafez N."/>
            <person name="Hagos B."/>
            <person name="Hall J."/>
            <person name="Henson C."/>
            <person name="Hollinger A."/>
            <person name="Honan T."/>
            <person name="Huard M.D."/>
            <person name="Hughes L."/>
            <person name="Hurhula B."/>
            <person name="Husby M.E."/>
            <person name="Kamat A."/>
            <person name="Kanga B."/>
            <person name="Kashin S."/>
            <person name="Khazanovich D."/>
            <person name="Kisner P."/>
            <person name="Lance K."/>
            <person name="Lara M."/>
            <person name="Lee W."/>
            <person name="Lennon N."/>
            <person name="Letendre F."/>
            <person name="LeVine R."/>
            <person name="Lipovsky A."/>
            <person name="Liu X."/>
            <person name="Liu J."/>
            <person name="Liu S."/>
            <person name="Lokyitsang T."/>
            <person name="Lokyitsang Y."/>
            <person name="Lubonja R."/>
            <person name="Lui A."/>
            <person name="MacDonald P."/>
            <person name="Magnisalis V."/>
            <person name="Maru K."/>
            <person name="Matthews C."/>
            <person name="McCusker W."/>
            <person name="McDonough S."/>
            <person name="Mehta T."/>
            <person name="Meldrim J."/>
            <person name="Meneus L."/>
            <person name="Mihai O."/>
            <person name="Mihalev A."/>
            <person name="Mihova T."/>
            <person name="Mittelman R."/>
            <person name="Mlenga V."/>
            <person name="Montmayeur A."/>
            <person name="Mulrain L."/>
            <person name="Navidi A."/>
            <person name="Naylor J."/>
            <person name="Negash T."/>
            <person name="Nguyen T."/>
            <person name="Nguyen N."/>
            <person name="Nicol R."/>
            <person name="Norbu C."/>
            <person name="Norbu N."/>
            <person name="Novod N."/>
            <person name="O'Neill B."/>
            <person name="Osman S."/>
            <person name="Markiewicz E."/>
            <person name="Oyono O.L."/>
            <person name="Patti C."/>
            <person name="Phunkhang P."/>
            <person name="Pierre F."/>
            <person name="Priest M."/>
            <person name="Raghuraman S."/>
            <person name="Rege F."/>
            <person name="Reyes R."/>
            <person name="Rise C."/>
            <person name="Rogov P."/>
            <person name="Ross K."/>
            <person name="Ryan E."/>
            <person name="Settipalli S."/>
            <person name="Shea T."/>
            <person name="Sherpa N."/>
            <person name="Shi L."/>
            <person name="Shih D."/>
            <person name="Sparrow T."/>
            <person name="Spaulding J."/>
            <person name="Stalker J."/>
            <person name="Stange-Thomann N."/>
            <person name="Stavropoulos S."/>
            <person name="Stone C."/>
            <person name="Strader C."/>
            <person name="Tesfaye S."/>
            <person name="Thomson T."/>
            <person name="Thoulutsang Y."/>
            <person name="Thoulutsang D."/>
            <person name="Topham K."/>
            <person name="Topping I."/>
            <person name="Tsamla T."/>
            <person name="Vassiliev H."/>
            <person name="Vo A."/>
            <person name="Wangchuk T."/>
            <person name="Wangdi T."/>
            <person name="Weiand M."/>
            <person name="Wilkinson J."/>
            <person name="Wilson A."/>
            <person name="Yadav S."/>
            <person name="Young G."/>
            <person name="Yu Q."/>
            <person name="Zembek L."/>
            <person name="Zhong D."/>
            <person name="Zimmer A."/>
            <person name="Zwirko Z."/>
            <person name="Jaffe D.B."/>
            <person name="Alvarez P."/>
            <person name="Brockman W."/>
            <person name="Butler J."/>
            <person name="Chin C."/>
            <person name="Gnerre S."/>
            <person name="Grabherr M."/>
            <person name="Kleber M."/>
            <person name="Mauceli E."/>
            <person name="MacCallum I."/>
        </authorList>
    </citation>
    <scope>NUCLEOTIDE SEQUENCE [LARGE SCALE GENOMIC DNA]</scope>
    <source>
        <strain evidence="4">Tucson 14030-0811.24</strain>
    </source>
</reference>
<evidence type="ECO:0000256" key="1">
    <source>
        <dbReference type="SAM" id="MobiDB-lite"/>
    </source>
</evidence>
<gene>
    <name evidence="3" type="primary">Dwil\GK11639</name>
    <name evidence="3" type="ORF">Dwil_GK11639</name>
</gene>
<accession>B4N9S7</accession>
<feature type="signal peptide" evidence="2">
    <location>
        <begin position="1"/>
        <end position="27"/>
    </location>
</feature>
<protein>
    <recommendedName>
        <fullName evidence="5">SCP domain-containing protein</fullName>
    </recommendedName>
</protein>
<dbReference type="HOGENOM" id="CLU_106011_0_0_1"/>
<evidence type="ECO:0008006" key="5">
    <source>
        <dbReference type="Google" id="ProtNLM"/>
    </source>
</evidence>
<feature type="compositionally biased region" description="Basic residues" evidence="1">
    <location>
        <begin position="219"/>
        <end position="244"/>
    </location>
</feature>
<dbReference type="EMBL" id="CH964232">
    <property type="protein sequence ID" value="EDW80642.1"/>
    <property type="molecule type" value="Genomic_DNA"/>
</dbReference>
<feature type="chain" id="PRO_5002819468" description="SCP domain-containing protein" evidence="2">
    <location>
        <begin position="28"/>
        <end position="264"/>
    </location>
</feature>
<keyword evidence="2" id="KW-0732">Signal</keyword>
<sequence>MNLLKQWQSSTLSLLIYFVLVTPSVTTNETETTTTTTTTTNTTATKTPAKKCLPSEVQTVNKGCVDRETFLDSVLVRSWADENLDKAKEKAGVEGETVTCAPGEILTAYGCSAQKEPPRRDPSKRVVIAHSHMKGNQVIKPGHGYGDFDTVDTTNDSGHKQHKRRGGGRGKQSGAANGPRILGHNRPRHSVHMPGRLLRTGRHCRPNEVLAKNNRCIRKRGKTGKYTHHDHKYGLQRRHRHKGGRGGEDGIGKGEAMNSEESNA</sequence>
<dbReference type="FunCoup" id="B4N9S7">
    <property type="interactions" value="95"/>
</dbReference>
<feature type="region of interest" description="Disordered" evidence="1">
    <location>
        <begin position="219"/>
        <end position="264"/>
    </location>
</feature>
<dbReference type="KEGG" id="dwi:6646933"/>
<dbReference type="OrthoDB" id="7864247at2759"/>
<dbReference type="Proteomes" id="UP000007798">
    <property type="component" value="Unassembled WGS sequence"/>
</dbReference>
<proteinExistence type="predicted"/>
<keyword evidence="4" id="KW-1185">Reference proteome</keyword>
<name>B4N9S7_DROWI</name>
<evidence type="ECO:0000256" key="2">
    <source>
        <dbReference type="SAM" id="SignalP"/>
    </source>
</evidence>
<evidence type="ECO:0000313" key="4">
    <source>
        <dbReference type="Proteomes" id="UP000007798"/>
    </source>
</evidence>
<evidence type="ECO:0000313" key="3">
    <source>
        <dbReference type="EMBL" id="EDW80642.1"/>
    </source>
</evidence>
<dbReference type="InParanoid" id="B4N9S7"/>
<feature type="region of interest" description="Disordered" evidence="1">
    <location>
        <begin position="132"/>
        <end position="193"/>
    </location>
</feature>
<organism evidence="3 4">
    <name type="scientific">Drosophila willistoni</name>
    <name type="common">Fruit fly</name>
    <dbReference type="NCBI Taxonomy" id="7260"/>
    <lineage>
        <taxon>Eukaryota</taxon>
        <taxon>Metazoa</taxon>
        <taxon>Ecdysozoa</taxon>
        <taxon>Arthropoda</taxon>
        <taxon>Hexapoda</taxon>
        <taxon>Insecta</taxon>
        <taxon>Pterygota</taxon>
        <taxon>Neoptera</taxon>
        <taxon>Endopterygota</taxon>
        <taxon>Diptera</taxon>
        <taxon>Brachycera</taxon>
        <taxon>Muscomorpha</taxon>
        <taxon>Ephydroidea</taxon>
        <taxon>Drosophilidae</taxon>
        <taxon>Drosophila</taxon>
        <taxon>Sophophora</taxon>
    </lineage>
</organism>
<dbReference type="OMA" id="HKCRANE"/>
<dbReference type="AlphaFoldDB" id="B4N9S7"/>
<dbReference type="PhylomeDB" id="B4N9S7"/>